<dbReference type="InterPro" id="IPR036388">
    <property type="entry name" value="WH-like_DNA-bd_sf"/>
</dbReference>
<proteinExistence type="predicted"/>
<dbReference type="Gene3D" id="3.40.50.300">
    <property type="entry name" value="P-loop containing nucleotide triphosphate hydrolases"/>
    <property type="match status" value="1"/>
</dbReference>
<dbReference type="SUPFAM" id="SSF52058">
    <property type="entry name" value="L domain-like"/>
    <property type="match status" value="1"/>
</dbReference>
<protein>
    <recommendedName>
        <fullName evidence="12">Disease resistance RPP13-like protein 1</fullName>
    </recommendedName>
</protein>
<sequence length="859" mass="97697">MAAELVGGALLSAFLQVAFDRLASHHVLEFFRGRKLDENLLSKLKIKLLSIDALADDAEHKQFRDPRVKAWLVAVKDAVLDAEDLMDEIDYDFSKCGLEAESKSQTCTCKVPNFFKSSSVSSLRKEIKSRMEQILDNLELLSSQKGDLGLKEASGVGVRSGRKLQSTSLLGESVIFGRDDDREMISNWLISDNENGNQLSIFSIVGMGGLGKTTLAQHVFNNKRMEDQFGVRAWVCVSDEFDVFNVTKTILEAITKSTDDSRDLEMVQGRLKDKLSGRRFLLVLDDVWNENRENWEAVQTPLNYGGQGSRILVTTSSKKVTSTMRSNKVHHLNQLQEGHCWQVFAKHAFQDHNSLLNGELKEIGIKIVEKCKGLPLALKAIGSLLCTKSSVSEWKSVLTSKIWDLPKEDSEIIPALLLSYHHLPSHLKRCFAYCSLFPKDYAFDKDSLILLWMAENFLQRPQQSKSPEDVGKEYFDDLLSRSFFQQSSRFKTCFVMHDLLNDLAKYVCGDIYFRLGVDKAITIPKITRHFSVAINHVQHFDGFGTLYDTKRLHTFIPTSGGMNFLYGWHCKMSIHELFSKFKFLRVLSLSYCSGLTEVPDSVNGLKHLRSLDLSGTRIKKLPDSICFLYNLQILKLGFCRYLEELPCNVHKLINLRHLEFLGTRMRKVPMHLGKLKNLRVWMSWFDVGKSIEFSIQLLGELNLHGSLSISELQNIVNPSDALAADMKNKTNLVQLELEWNWNWNPDDSRKEREVLENLQPSKHLEKLSVRNYGGTQFPSWLLDNSSANMVSLKLDGCKYCSHLPPLGNLPFLKHLTIAGLDGIVGINVDFLGIVILHLYHWKHCTFLIWRNGKNGNVKL</sequence>
<evidence type="ECO:0000259" key="9">
    <source>
        <dbReference type="Pfam" id="PF25019"/>
    </source>
</evidence>
<feature type="domain" description="Disease resistance N-terminal" evidence="7">
    <location>
        <begin position="11"/>
        <end position="99"/>
    </location>
</feature>
<keyword evidence="4" id="KW-0611">Plant defense</keyword>
<keyword evidence="11" id="KW-1185">Reference proteome</keyword>
<evidence type="ECO:0000313" key="11">
    <source>
        <dbReference type="Proteomes" id="UP001603857"/>
    </source>
</evidence>
<keyword evidence="5" id="KW-0067">ATP-binding</keyword>
<dbReference type="Gene3D" id="3.80.10.10">
    <property type="entry name" value="Ribonuclease Inhibitor"/>
    <property type="match status" value="1"/>
</dbReference>
<dbReference type="InterPro" id="IPR027417">
    <property type="entry name" value="P-loop_NTPase"/>
</dbReference>
<feature type="domain" description="R13L1/DRL21-like LRR repeat region" evidence="9">
    <location>
        <begin position="696"/>
        <end position="819"/>
    </location>
</feature>
<dbReference type="Pfam" id="PF18052">
    <property type="entry name" value="Rx_N"/>
    <property type="match status" value="1"/>
</dbReference>
<dbReference type="PRINTS" id="PR00364">
    <property type="entry name" value="DISEASERSIST"/>
</dbReference>
<dbReference type="FunFam" id="3.40.50.300:FF:001091">
    <property type="entry name" value="Probable disease resistance protein At1g61300"/>
    <property type="match status" value="1"/>
</dbReference>
<dbReference type="GO" id="GO:0006952">
    <property type="term" value="P:defense response"/>
    <property type="evidence" value="ECO:0007669"/>
    <property type="project" value="UniProtKB-KW"/>
</dbReference>
<keyword evidence="1" id="KW-0433">Leucine-rich repeat</keyword>
<comment type="caution">
    <text evidence="10">The sequence shown here is derived from an EMBL/GenBank/DDBJ whole genome shotgun (WGS) entry which is preliminary data.</text>
</comment>
<organism evidence="10 11">
    <name type="scientific">Flemingia macrophylla</name>
    <dbReference type="NCBI Taxonomy" id="520843"/>
    <lineage>
        <taxon>Eukaryota</taxon>
        <taxon>Viridiplantae</taxon>
        <taxon>Streptophyta</taxon>
        <taxon>Embryophyta</taxon>
        <taxon>Tracheophyta</taxon>
        <taxon>Spermatophyta</taxon>
        <taxon>Magnoliopsida</taxon>
        <taxon>eudicotyledons</taxon>
        <taxon>Gunneridae</taxon>
        <taxon>Pentapetalae</taxon>
        <taxon>rosids</taxon>
        <taxon>fabids</taxon>
        <taxon>Fabales</taxon>
        <taxon>Fabaceae</taxon>
        <taxon>Papilionoideae</taxon>
        <taxon>50 kb inversion clade</taxon>
        <taxon>NPAAA clade</taxon>
        <taxon>indigoferoid/millettioid clade</taxon>
        <taxon>Phaseoleae</taxon>
        <taxon>Flemingia</taxon>
    </lineage>
</organism>
<evidence type="ECO:0000259" key="6">
    <source>
        <dbReference type="Pfam" id="PF00931"/>
    </source>
</evidence>
<keyword evidence="3" id="KW-0547">Nucleotide-binding</keyword>
<dbReference type="Pfam" id="PF23559">
    <property type="entry name" value="WHD_DRP"/>
    <property type="match status" value="1"/>
</dbReference>
<dbReference type="InterPro" id="IPR056789">
    <property type="entry name" value="LRR_R13L1-DRL21"/>
</dbReference>
<evidence type="ECO:0008006" key="12">
    <source>
        <dbReference type="Google" id="ProtNLM"/>
    </source>
</evidence>
<accession>A0ABD1LS54</accession>
<evidence type="ECO:0000259" key="7">
    <source>
        <dbReference type="Pfam" id="PF18052"/>
    </source>
</evidence>
<dbReference type="GO" id="GO:0005524">
    <property type="term" value="F:ATP binding"/>
    <property type="evidence" value="ECO:0007669"/>
    <property type="project" value="UniProtKB-KW"/>
</dbReference>
<dbReference type="PANTHER" id="PTHR36766:SF40">
    <property type="entry name" value="DISEASE RESISTANCE PROTEIN RGA3"/>
    <property type="match status" value="1"/>
</dbReference>
<dbReference type="InterPro" id="IPR002182">
    <property type="entry name" value="NB-ARC"/>
</dbReference>
<feature type="domain" description="NB-ARC" evidence="6">
    <location>
        <begin position="180"/>
        <end position="352"/>
    </location>
</feature>
<dbReference type="GO" id="GO:0051707">
    <property type="term" value="P:response to other organism"/>
    <property type="evidence" value="ECO:0007669"/>
    <property type="project" value="UniProtKB-ARBA"/>
</dbReference>
<dbReference type="PANTHER" id="PTHR36766">
    <property type="entry name" value="PLANT BROAD-SPECTRUM MILDEW RESISTANCE PROTEIN RPW8"/>
    <property type="match status" value="1"/>
</dbReference>
<dbReference type="Pfam" id="PF25019">
    <property type="entry name" value="LRR_R13L1-DRL21"/>
    <property type="match status" value="1"/>
</dbReference>
<evidence type="ECO:0000256" key="2">
    <source>
        <dbReference type="ARBA" id="ARBA00022737"/>
    </source>
</evidence>
<dbReference type="InterPro" id="IPR058922">
    <property type="entry name" value="WHD_DRP"/>
</dbReference>
<dbReference type="Pfam" id="PF00931">
    <property type="entry name" value="NB-ARC"/>
    <property type="match status" value="1"/>
</dbReference>
<dbReference type="SUPFAM" id="SSF52540">
    <property type="entry name" value="P-loop containing nucleoside triphosphate hydrolases"/>
    <property type="match status" value="1"/>
</dbReference>
<name>A0ABD1LS54_9FABA</name>
<dbReference type="Gene3D" id="1.10.10.10">
    <property type="entry name" value="Winged helix-like DNA-binding domain superfamily/Winged helix DNA-binding domain"/>
    <property type="match status" value="1"/>
</dbReference>
<dbReference type="InterPro" id="IPR032675">
    <property type="entry name" value="LRR_dom_sf"/>
</dbReference>
<evidence type="ECO:0000256" key="3">
    <source>
        <dbReference type="ARBA" id="ARBA00022741"/>
    </source>
</evidence>
<evidence type="ECO:0000256" key="5">
    <source>
        <dbReference type="ARBA" id="ARBA00022840"/>
    </source>
</evidence>
<gene>
    <name evidence="10" type="ORF">Fmac_025391</name>
</gene>
<evidence type="ECO:0000259" key="8">
    <source>
        <dbReference type="Pfam" id="PF23559"/>
    </source>
</evidence>
<evidence type="ECO:0000256" key="1">
    <source>
        <dbReference type="ARBA" id="ARBA00022614"/>
    </source>
</evidence>
<dbReference type="Proteomes" id="UP001603857">
    <property type="component" value="Unassembled WGS sequence"/>
</dbReference>
<feature type="domain" description="Disease resistance protein winged helix" evidence="8">
    <location>
        <begin position="436"/>
        <end position="504"/>
    </location>
</feature>
<dbReference type="Gene3D" id="1.20.5.4130">
    <property type="match status" value="1"/>
</dbReference>
<dbReference type="InterPro" id="IPR042197">
    <property type="entry name" value="Apaf_helical"/>
</dbReference>
<dbReference type="AlphaFoldDB" id="A0ABD1LS54"/>
<dbReference type="InterPro" id="IPR041118">
    <property type="entry name" value="Rx_N"/>
</dbReference>
<dbReference type="PROSITE" id="PS51450">
    <property type="entry name" value="LRR"/>
    <property type="match status" value="1"/>
</dbReference>
<dbReference type="EMBL" id="JBGMDY010000008">
    <property type="protein sequence ID" value="KAL2326333.1"/>
    <property type="molecule type" value="Genomic_DNA"/>
</dbReference>
<dbReference type="Gene3D" id="1.10.8.430">
    <property type="entry name" value="Helical domain of apoptotic protease-activating factors"/>
    <property type="match status" value="1"/>
</dbReference>
<evidence type="ECO:0000313" key="10">
    <source>
        <dbReference type="EMBL" id="KAL2326333.1"/>
    </source>
</evidence>
<dbReference type="FunFam" id="1.10.10.10:FF:000322">
    <property type="entry name" value="Probable disease resistance protein At1g63360"/>
    <property type="match status" value="1"/>
</dbReference>
<dbReference type="InterPro" id="IPR001611">
    <property type="entry name" value="Leu-rich_rpt"/>
</dbReference>
<keyword evidence="2" id="KW-0677">Repeat</keyword>
<evidence type="ECO:0000256" key="4">
    <source>
        <dbReference type="ARBA" id="ARBA00022821"/>
    </source>
</evidence>
<reference evidence="10 11" key="1">
    <citation type="submission" date="2024-08" db="EMBL/GenBank/DDBJ databases">
        <title>Insights into the chromosomal genome structure of Flemingia macrophylla.</title>
        <authorList>
            <person name="Ding Y."/>
            <person name="Zhao Y."/>
            <person name="Bi W."/>
            <person name="Wu M."/>
            <person name="Zhao G."/>
            <person name="Gong Y."/>
            <person name="Li W."/>
            <person name="Zhang P."/>
        </authorList>
    </citation>
    <scope>NUCLEOTIDE SEQUENCE [LARGE SCALE GENOMIC DNA]</scope>
    <source>
        <strain evidence="10">DYQJB</strain>
        <tissue evidence="10">Leaf</tissue>
    </source>
</reference>